<feature type="active site" description="Charge relay system" evidence="7">
    <location>
        <position position="235"/>
    </location>
</feature>
<dbReference type="RefSeq" id="WP_133610233.1">
    <property type="nucleotide sequence ID" value="NZ_SNXW01000008.1"/>
</dbReference>
<dbReference type="Gene3D" id="3.40.50.1820">
    <property type="entry name" value="alpha/beta hydrolase"/>
    <property type="match status" value="1"/>
</dbReference>
<dbReference type="Pfam" id="PF00756">
    <property type="entry name" value="Esterase"/>
    <property type="match status" value="1"/>
</dbReference>
<dbReference type="InterPro" id="IPR000801">
    <property type="entry name" value="Esterase-like"/>
</dbReference>
<sequence length="291" mass="31473">MSTLELLSEHACFGGVQRFYRHASAAIGLPMQFGVYLPPQALAADGMPGAKVPVLFYLAGLTCNEETFAIKAGAQQHAARLGLAIVTPDTSPRGTDFPKQSDHWDFGVAAGFYLDATEAPWSAHWRMESYITQELHALVGQHLPVDTSRAGIFGHSMGGHGALTLALRHPGQYRTVSAFAPIANPVNCPWGEKAFSGYLGVSRHTWGEHDATELMSQHPMPPYPQGILIDQGLADKFLPNQLHPEAFEAACAALGQPLTLRRHAGYDHGYYFIQSFVGEHLAHHAAGLALA</sequence>
<accession>A0A4R6R627</accession>
<comment type="caution">
    <text evidence="9">The sequence shown here is derived from an EMBL/GenBank/DDBJ whole genome shotgun (WGS) entry which is preliminary data.</text>
</comment>
<reference evidence="9 10" key="1">
    <citation type="submission" date="2019-03" db="EMBL/GenBank/DDBJ databases">
        <title>Genomic Encyclopedia of Type Strains, Phase IV (KMG-IV): sequencing the most valuable type-strain genomes for metagenomic binning, comparative biology and taxonomic classification.</title>
        <authorList>
            <person name="Goeker M."/>
        </authorList>
    </citation>
    <scope>NUCLEOTIDE SEQUENCE [LARGE SCALE GENOMIC DNA]</scope>
    <source>
        <strain evidence="9 10">DSM 11901</strain>
    </source>
</reference>
<keyword evidence="10" id="KW-1185">Reference proteome</keyword>
<dbReference type="GO" id="GO:0046294">
    <property type="term" value="P:formaldehyde catabolic process"/>
    <property type="evidence" value="ECO:0007669"/>
    <property type="project" value="InterPro"/>
</dbReference>
<evidence type="ECO:0000256" key="2">
    <source>
        <dbReference type="ARBA" id="ARBA00012479"/>
    </source>
</evidence>
<comment type="similarity">
    <text evidence="1 8">Belongs to the esterase D family.</text>
</comment>
<dbReference type="EC" id="3.1.2.12" evidence="2 6"/>
<feature type="active site" description="Charge relay system" evidence="7">
    <location>
        <position position="268"/>
    </location>
</feature>
<evidence type="ECO:0000256" key="6">
    <source>
        <dbReference type="NCBIfam" id="TIGR02821"/>
    </source>
</evidence>
<evidence type="ECO:0000256" key="3">
    <source>
        <dbReference type="ARBA" id="ARBA00022487"/>
    </source>
</evidence>
<evidence type="ECO:0000256" key="7">
    <source>
        <dbReference type="PIRSR" id="PIRSR614186-1"/>
    </source>
</evidence>
<dbReference type="GO" id="GO:0052689">
    <property type="term" value="F:carboxylic ester hydrolase activity"/>
    <property type="evidence" value="ECO:0007669"/>
    <property type="project" value="UniProtKB-KW"/>
</dbReference>
<dbReference type="NCBIfam" id="TIGR02821">
    <property type="entry name" value="fghA_ester_D"/>
    <property type="match status" value="1"/>
</dbReference>
<name>A0A4R6R627_9BURK</name>
<dbReference type="OrthoDB" id="9782200at2"/>
<dbReference type="Proteomes" id="UP000294593">
    <property type="component" value="Unassembled WGS sequence"/>
</dbReference>
<evidence type="ECO:0000256" key="8">
    <source>
        <dbReference type="RuleBase" id="RU363068"/>
    </source>
</evidence>
<dbReference type="PANTHER" id="PTHR10061">
    <property type="entry name" value="S-FORMYLGLUTATHIONE HYDROLASE"/>
    <property type="match status" value="1"/>
</dbReference>
<protein>
    <recommendedName>
        <fullName evidence="2 6">S-formylglutathione hydrolase</fullName>
        <ecNumber evidence="2 6">3.1.2.12</ecNumber>
    </recommendedName>
</protein>
<keyword evidence="4 8" id="KW-0378">Hydrolase</keyword>
<evidence type="ECO:0000256" key="5">
    <source>
        <dbReference type="ARBA" id="ARBA00047590"/>
    </source>
</evidence>
<dbReference type="InterPro" id="IPR014186">
    <property type="entry name" value="S-formylglutathione_hydrol"/>
</dbReference>
<gene>
    <name evidence="9" type="ORF">EV672_10884</name>
</gene>
<organism evidence="9 10">
    <name type="scientific">Aquabacterium commune</name>
    <dbReference type="NCBI Taxonomy" id="70586"/>
    <lineage>
        <taxon>Bacteria</taxon>
        <taxon>Pseudomonadati</taxon>
        <taxon>Pseudomonadota</taxon>
        <taxon>Betaproteobacteria</taxon>
        <taxon>Burkholderiales</taxon>
        <taxon>Aquabacterium</taxon>
    </lineage>
</organism>
<dbReference type="FunFam" id="3.40.50.1820:FF:000002">
    <property type="entry name" value="S-formylglutathione hydrolase"/>
    <property type="match status" value="1"/>
</dbReference>
<dbReference type="GO" id="GO:0005829">
    <property type="term" value="C:cytosol"/>
    <property type="evidence" value="ECO:0007669"/>
    <property type="project" value="TreeGrafter"/>
</dbReference>
<dbReference type="SUPFAM" id="SSF53474">
    <property type="entry name" value="alpha/beta-Hydrolases"/>
    <property type="match status" value="1"/>
</dbReference>
<dbReference type="AlphaFoldDB" id="A0A4R6R627"/>
<comment type="catalytic activity">
    <reaction evidence="5 8">
        <text>S-formylglutathione + H2O = formate + glutathione + H(+)</text>
        <dbReference type="Rhea" id="RHEA:14961"/>
        <dbReference type="ChEBI" id="CHEBI:15377"/>
        <dbReference type="ChEBI" id="CHEBI:15378"/>
        <dbReference type="ChEBI" id="CHEBI:15740"/>
        <dbReference type="ChEBI" id="CHEBI:57688"/>
        <dbReference type="ChEBI" id="CHEBI:57925"/>
        <dbReference type="EC" id="3.1.2.12"/>
    </reaction>
</comment>
<feature type="active site" description="Charge relay system" evidence="7">
    <location>
        <position position="156"/>
    </location>
</feature>
<evidence type="ECO:0000313" key="9">
    <source>
        <dbReference type="EMBL" id="TDP81299.1"/>
    </source>
</evidence>
<comment type="function">
    <text evidence="8">Serine hydrolase involved in the detoxification of formaldehyde.</text>
</comment>
<evidence type="ECO:0000313" key="10">
    <source>
        <dbReference type="Proteomes" id="UP000294593"/>
    </source>
</evidence>
<dbReference type="InterPro" id="IPR029058">
    <property type="entry name" value="AB_hydrolase_fold"/>
</dbReference>
<dbReference type="EMBL" id="SNXW01000008">
    <property type="protein sequence ID" value="TDP81299.1"/>
    <property type="molecule type" value="Genomic_DNA"/>
</dbReference>
<dbReference type="GO" id="GO:0018738">
    <property type="term" value="F:S-formylglutathione hydrolase activity"/>
    <property type="evidence" value="ECO:0007669"/>
    <property type="project" value="UniProtKB-UniRule"/>
</dbReference>
<evidence type="ECO:0000256" key="4">
    <source>
        <dbReference type="ARBA" id="ARBA00022801"/>
    </source>
</evidence>
<evidence type="ECO:0000256" key="1">
    <source>
        <dbReference type="ARBA" id="ARBA00005622"/>
    </source>
</evidence>
<dbReference type="PANTHER" id="PTHR10061:SF0">
    <property type="entry name" value="S-FORMYLGLUTATHIONE HYDROLASE"/>
    <property type="match status" value="1"/>
</dbReference>
<keyword evidence="3 8" id="KW-0719">Serine esterase</keyword>
<proteinExistence type="inferred from homology"/>